<name>A0AAV5WDC5_9BILA</name>
<feature type="non-terminal residue" evidence="1">
    <location>
        <position position="166"/>
    </location>
</feature>
<dbReference type="Proteomes" id="UP001432322">
    <property type="component" value="Unassembled WGS sequence"/>
</dbReference>
<keyword evidence="2" id="KW-1185">Reference proteome</keyword>
<gene>
    <name evidence="1" type="ORF">PFISCL1PPCAC_20805</name>
</gene>
<evidence type="ECO:0000313" key="1">
    <source>
        <dbReference type="EMBL" id="GMT29508.1"/>
    </source>
</evidence>
<dbReference type="AlphaFoldDB" id="A0AAV5WDC5"/>
<accession>A0AAV5WDC5</accession>
<dbReference type="EMBL" id="BTSY01000005">
    <property type="protein sequence ID" value="GMT29508.1"/>
    <property type="molecule type" value="Genomic_DNA"/>
</dbReference>
<feature type="non-terminal residue" evidence="1">
    <location>
        <position position="1"/>
    </location>
</feature>
<proteinExistence type="predicted"/>
<organism evidence="1 2">
    <name type="scientific">Pristionchus fissidentatus</name>
    <dbReference type="NCBI Taxonomy" id="1538716"/>
    <lineage>
        <taxon>Eukaryota</taxon>
        <taxon>Metazoa</taxon>
        <taxon>Ecdysozoa</taxon>
        <taxon>Nematoda</taxon>
        <taxon>Chromadorea</taxon>
        <taxon>Rhabditida</taxon>
        <taxon>Rhabditina</taxon>
        <taxon>Diplogasteromorpha</taxon>
        <taxon>Diplogasteroidea</taxon>
        <taxon>Neodiplogasteridae</taxon>
        <taxon>Pristionchus</taxon>
    </lineage>
</organism>
<protein>
    <submittedName>
        <fullName evidence="1">Uncharacterized protein</fullName>
    </submittedName>
</protein>
<reference evidence="1" key="1">
    <citation type="submission" date="2023-10" db="EMBL/GenBank/DDBJ databases">
        <title>Genome assembly of Pristionchus species.</title>
        <authorList>
            <person name="Yoshida K."/>
            <person name="Sommer R.J."/>
        </authorList>
    </citation>
    <scope>NUCLEOTIDE SEQUENCE</scope>
    <source>
        <strain evidence="1">RS5133</strain>
    </source>
</reference>
<sequence length="166" mass="18369">ISIFKGTEADIKEKGEMIFAMLTRRTVRVFTIFLRGGTRRAKLIDERVINMEGYACSFTLIAMGSLRGIHDVWLFNDEQVMVWKGMEGKFEKETELKSTGIGKQVAVASITVKGKQTNSGAAIADVLCVMTSEGRFGLYYTLRHTSQGLPEHRAQTLSVDADVGGE</sequence>
<evidence type="ECO:0000313" key="2">
    <source>
        <dbReference type="Proteomes" id="UP001432322"/>
    </source>
</evidence>
<comment type="caution">
    <text evidence="1">The sequence shown here is derived from an EMBL/GenBank/DDBJ whole genome shotgun (WGS) entry which is preliminary data.</text>
</comment>